<reference evidence="1" key="1">
    <citation type="journal article" date="2021" name="Proc. Natl. Acad. Sci. U.S.A.">
        <title>A Catalog of Tens of Thousands of Viruses from Human Metagenomes Reveals Hidden Associations with Chronic Diseases.</title>
        <authorList>
            <person name="Tisza M.J."/>
            <person name="Buck C.B."/>
        </authorList>
    </citation>
    <scope>NUCLEOTIDE SEQUENCE</scope>
    <source>
        <strain evidence="1">CtA995</strain>
    </source>
</reference>
<protein>
    <submittedName>
        <fullName evidence="1">AAA domain protein</fullName>
    </submittedName>
</protein>
<dbReference type="Pfam" id="PF13479">
    <property type="entry name" value="AAA_24"/>
    <property type="match status" value="1"/>
</dbReference>
<proteinExistence type="predicted"/>
<evidence type="ECO:0000313" key="1">
    <source>
        <dbReference type="EMBL" id="DAD74968.1"/>
    </source>
</evidence>
<organism evidence="1">
    <name type="scientific">Siphoviridae sp. ctA995</name>
    <dbReference type="NCBI Taxonomy" id="2826180"/>
    <lineage>
        <taxon>Viruses</taxon>
        <taxon>Duplodnaviria</taxon>
        <taxon>Heunggongvirae</taxon>
        <taxon>Uroviricota</taxon>
        <taxon>Caudoviricetes</taxon>
    </lineage>
</organism>
<dbReference type="SUPFAM" id="SSF52540">
    <property type="entry name" value="P-loop containing nucleoside triphosphate hydrolases"/>
    <property type="match status" value="1"/>
</dbReference>
<name>A0A8S5LYK3_9CAUD</name>
<accession>A0A8S5LYK3</accession>
<dbReference type="EMBL" id="BK014769">
    <property type="protein sequence ID" value="DAD74968.1"/>
    <property type="molecule type" value="Genomic_DNA"/>
</dbReference>
<dbReference type="InterPro" id="IPR027417">
    <property type="entry name" value="P-loop_NTPase"/>
</dbReference>
<sequence>MGLPILVLGYSGSGKSASLRNFKADELALVNVNGKSLPFRTKFTSSINSDNYIDIEDFIKKQKCKSIAIDDAQYLMANEYMRRAKETGFQKFTDIGKNFWELVKEIETLPNDTIVYFLSHIDTDENGRQKAKTIGKLLDEKISVEGMFTTVLKTVVVDGKYLFATQTDGNDTCKSPIGLFDSMYISNDLKIVDEALRTYYSMQPEQYCDECKAPILSDGKRTVKQIIDGTTKNYGRQLCMQCVAKLIKQKKQEKQREGAGNAASTVSE</sequence>